<feature type="region of interest" description="Disordered" evidence="1">
    <location>
        <begin position="68"/>
        <end position="90"/>
    </location>
</feature>
<dbReference type="EMBL" id="SLWS01000016">
    <property type="protein sequence ID" value="TCO47996.1"/>
    <property type="molecule type" value="Genomic_DNA"/>
</dbReference>
<dbReference type="Proteomes" id="UP000295680">
    <property type="component" value="Unassembled WGS sequence"/>
</dbReference>
<dbReference type="RefSeq" id="WP_132125414.1">
    <property type="nucleotide sequence ID" value="NZ_SLWS01000016.1"/>
</dbReference>
<organism evidence="2 3">
    <name type="scientific">Actinocrispum wychmicini</name>
    <dbReference type="NCBI Taxonomy" id="1213861"/>
    <lineage>
        <taxon>Bacteria</taxon>
        <taxon>Bacillati</taxon>
        <taxon>Actinomycetota</taxon>
        <taxon>Actinomycetes</taxon>
        <taxon>Pseudonocardiales</taxon>
        <taxon>Pseudonocardiaceae</taxon>
        <taxon>Actinocrispum</taxon>
    </lineage>
</organism>
<proteinExistence type="predicted"/>
<sequence length="90" mass="9813">MTDLIIDARIIIHPSCPTGIDVHPADSPQVDVVIGTQTGPGPALRLVLADEETCLRFVNTFIRAGDELRWQKRTPAPTERDNPTPPDATT</sequence>
<reference evidence="2 3" key="1">
    <citation type="submission" date="2019-03" db="EMBL/GenBank/DDBJ databases">
        <title>Genomic Encyclopedia of Type Strains, Phase IV (KMG-IV): sequencing the most valuable type-strain genomes for metagenomic binning, comparative biology and taxonomic classification.</title>
        <authorList>
            <person name="Goeker M."/>
        </authorList>
    </citation>
    <scope>NUCLEOTIDE SEQUENCE [LARGE SCALE GENOMIC DNA]</scope>
    <source>
        <strain evidence="2 3">DSM 45934</strain>
    </source>
</reference>
<gene>
    <name evidence="2" type="ORF">EV192_11649</name>
</gene>
<comment type="caution">
    <text evidence="2">The sequence shown here is derived from an EMBL/GenBank/DDBJ whole genome shotgun (WGS) entry which is preliminary data.</text>
</comment>
<evidence type="ECO:0000313" key="3">
    <source>
        <dbReference type="Proteomes" id="UP000295680"/>
    </source>
</evidence>
<protein>
    <submittedName>
        <fullName evidence="2">Uncharacterized protein</fullName>
    </submittedName>
</protein>
<dbReference type="AlphaFoldDB" id="A0A4R2IUB6"/>
<evidence type="ECO:0000313" key="2">
    <source>
        <dbReference type="EMBL" id="TCO47996.1"/>
    </source>
</evidence>
<evidence type="ECO:0000256" key="1">
    <source>
        <dbReference type="SAM" id="MobiDB-lite"/>
    </source>
</evidence>
<accession>A0A4R2IUB6</accession>
<name>A0A4R2IUB6_9PSEU</name>
<keyword evidence="3" id="KW-1185">Reference proteome</keyword>